<comment type="caution">
    <text evidence="2">The sequence shown here is derived from an EMBL/GenBank/DDBJ whole genome shotgun (WGS) entry which is preliminary data.</text>
</comment>
<keyword evidence="3" id="KW-1185">Reference proteome</keyword>
<organism evidence="2 3">
    <name type="scientific">Rheinheimera riviphila</name>
    <dbReference type="NCBI Taxonomy" id="1834037"/>
    <lineage>
        <taxon>Bacteria</taxon>
        <taxon>Pseudomonadati</taxon>
        <taxon>Pseudomonadota</taxon>
        <taxon>Gammaproteobacteria</taxon>
        <taxon>Chromatiales</taxon>
        <taxon>Chromatiaceae</taxon>
        <taxon>Rheinheimera</taxon>
    </lineage>
</organism>
<dbReference type="Proteomes" id="UP000283077">
    <property type="component" value="Unassembled WGS sequence"/>
</dbReference>
<feature type="compositionally biased region" description="Basic and acidic residues" evidence="1">
    <location>
        <begin position="1"/>
        <end position="13"/>
    </location>
</feature>
<gene>
    <name evidence="2" type="ORF">EOE67_13070</name>
</gene>
<dbReference type="RefSeq" id="WP_127699610.1">
    <property type="nucleotide sequence ID" value="NZ_SACS01000014.1"/>
</dbReference>
<dbReference type="AlphaFoldDB" id="A0A437QLZ2"/>
<evidence type="ECO:0000313" key="2">
    <source>
        <dbReference type="EMBL" id="RVU35525.1"/>
    </source>
</evidence>
<dbReference type="EMBL" id="SACS01000014">
    <property type="protein sequence ID" value="RVU35525.1"/>
    <property type="molecule type" value="Genomic_DNA"/>
</dbReference>
<evidence type="ECO:0000313" key="3">
    <source>
        <dbReference type="Proteomes" id="UP000283077"/>
    </source>
</evidence>
<sequence length="60" mass="6785">MHSSYGEKSEAKLKNATPRPAPKARAFIKLLNFIGFPYCLNTLLLDLTDDWYNLLAKVDA</sequence>
<proteinExistence type="predicted"/>
<accession>A0A437QLZ2</accession>
<protein>
    <submittedName>
        <fullName evidence="2">Uncharacterized protein</fullName>
    </submittedName>
</protein>
<name>A0A437QLZ2_9GAMM</name>
<evidence type="ECO:0000256" key="1">
    <source>
        <dbReference type="SAM" id="MobiDB-lite"/>
    </source>
</evidence>
<feature type="region of interest" description="Disordered" evidence="1">
    <location>
        <begin position="1"/>
        <end position="20"/>
    </location>
</feature>
<reference evidence="2 3" key="1">
    <citation type="submission" date="2019-01" db="EMBL/GenBank/DDBJ databases">
        <authorList>
            <person name="Chen W.-M."/>
        </authorList>
    </citation>
    <scope>NUCLEOTIDE SEQUENCE [LARGE SCALE GENOMIC DNA]</scope>
    <source>
        <strain evidence="2 3">KYPC3</strain>
    </source>
</reference>